<evidence type="ECO:0000313" key="2">
    <source>
        <dbReference type="Proteomes" id="UP000777560"/>
    </source>
</evidence>
<gene>
    <name evidence="1" type="ORF">DY114_00750</name>
</gene>
<evidence type="ECO:0000313" key="1">
    <source>
        <dbReference type="EMBL" id="TPR26259.1"/>
    </source>
</evidence>
<dbReference type="RefSeq" id="WP_140925724.1">
    <property type="nucleotide sequence ID" value="NZ_QUAU01000001.1"/>
</dbReference>
<dbReference type="EMBL" id="QUAV01000001">
    <property type="protein sequence ID" value="TPR26259.1"/>
    <property type="molecule type" value="Genomic_DNA"/>
</dbReference>
<sequence length="285" mass="33873">MNTNKFPINVFPDIENENKEFPKFKKKNISEDNIAENFKLNGWTVYRPYSDTGIDMIITKMSNGKKISRFIQIKTRALDIRKNKGVWGYTLSSKDFRNDPRHVFLFYNDDPSCTGQYDCFIIPMYNYIKFFYDNSNFNNGKSIGESQFSSIAFRQENGKMNGLIYDFKKNKWSYSGQEFEQFINEKGLSLIDSTDIENNFKEYTDKIVTWKNKLYYEARPSRKIKDKEQRENLKSKIQLQLNKVLNQSDNDRKKLFNDVERYVKEHVSKRELNSSRKYNISKGSN</sequence>
<protein>
    <submittedName>
        <fullName evidence="1">DUF4365 domain-containing protein</fullName>
    </submittedName>
</protein>
<reference evidence="1 2" key="1">
    <citation type="submission" date="2018-08" db="EMBL/GenBank/DDBJ databases">
        <title>Comparative genomics of wild bee and flower associated Lactobacillus reveals potential adaptation to the bee host.</title>
        <authorList>
            <person name="Vuong H.Q."/>
            <person name="Mcfrederick Q.S."/>
        </authorList>
    </citation>
    <scope>NUCLEOTIDE SEQUENCE [LARGE SCALE GENOMIC DNA]</scope>
    <source>
        <strain evidence="1 2">HV_13</strain>
    </source>
</reference>
<organism evidence="1 2">
    <name type="scientific">Apilactobacillus micheneri</name>
    <dbReference type="NCBI Taxonomy" id="1899430"/>
    <lineage>
        <taxon>Bacteria</taxon>
        <taxon>Bacillati</taxon>
        <taxon>Bacillota</taxon>
        <taxon>Bacilli</taxon>
        <taxon>Lactobacillales</taxon>
        <taxon>Lactobacillaceae</taxon>
        <taxon>Apilactobacillus</taxon>
    </lineage>
</organism>
<proteinExistence type="predicted"/>
<name>A0ABY2YY63_9LACO</name>
<dbReference type="Proteomes" id="UP000777560">
    <property type="component" value="Unassembled WGS sequence"/>
</dbReference>
<keyword evidence="2" id="KW-1185">Reference proteome</keyword>
<accession>A0ABY2YY63</accession>
<comment type="caution">
    <text evidence="1">The sequence shown here is derived from an EMBL/GenBank/DDBJ whole genome shotgun (WGS) entry which is preliminary data.</text>
</comment>